<protein>
    <submittedName>
        <fullName evidence="3">Zinc-ribbon domain-containing protein</fullName>
    </submittedName>
</protein>
<dbReference type="Proteomes" id="UP001058290">
    <property type="component" value="Chromosome"/>
</dbReference>
<organism evidence="3 4">
    <name type="scientific">Comamonas squillarum</name>
    <dbReference type="NCBI Taxonomy" id="2977320"/>
    <lineage>
        <taxon>Bacteria</taxon>
        <taxon>Pseudomonadati</taxon>
        <taxon>Pseudomonadota</taxon>
        <taxon>Betaproteobacteria</taxon>
        <taxon>Burkholderiales</taxon>
        <taxon>Comamonadaceae</taxon>
        <taxon>Comamonas</taxon>
    </lineage>
</organism>
<keyword evidence="4" id="KW-1185">Reference proteome</keyword>
<feature type="region of interest" description="Disordered" evidence="1">
    <location>
        <begin position="1"/>
        <end position="25"/>
    </location>
</feature>
<dbReference type="Pfam" id="PF13451">
    <property type="entry name" value="zf_Tbcl"/>
    <property type="match status" value="1"/>
</dbReference>
<evidence type="ECO:0000259" key="2">
    <source>
        <dbReference type="Pfam" id="PF13451"/>
    </source>
</evidence>
<name>A0ABY5ZY03_9BURK</name>
<evidence type="ECO:0000256" key="1">
    <source>
        <dbReference type="SAM" id="MobiDB-lite"/>
    </source>
</evidence>
<feature type="domain" description="Probable zinc-binding" evidence="2">
    <location>
        <begin position="72"/>
        <end position="119"/>
    </location>
</feature>
<dbReference type="InterPro" id="IPR025306">
    <property type="entry name" value="Zn-bnd_dom_prob"/>
</dbReference>
<dbReference type="RefSeq" id="WP_165841247.1">
    <property type="nucleotide sequence ID" value="NZ_CP104377.1"/>
</dbReference>
<dbReference type="EMBL" id="CP104377">
    <property type="protein sequence ID" value="UXC16906.1"/>
    <property type="molecule type" value="Genomic_DNA"/>
</dbReference>
<evidence type="ECO:0000313" key="4">
    <source>
        <dbReference type="Proteomes" id="UP001058290"/>
    </source>
</evidence>
<reference evidence="3" key="1">
    <citation type="submission" date="2022-09" db="EMBL/GenBank/DDBJ databases">
        <title>Bacterial diversity in gut of crayfish and pufferfish.</title>
        <authorList>
            <person name="Huang Y."/>
        </authorList>
    </citation>
    <scope>NUCLEOTIDE SEQUENCE</scope>
    <source>
        <strain evidence="3">PR12</strain>
    </source>
</reference>
<proteinExistence type="predicted"/>
<gene>
    <name evidence="3" type="ORF">N4T19_14395</name>
</gene>
<evidence type="ECO:0000313" key="3">
    <source>
        <dbReference type="EMBL" id="UXC16906.1"/>
    </source>
</evidence>
<accession>A0ABY5ZY03</accession>
<sequence length="200" mass="22909">MKKKKHSQSTDFVPHPRYGSAPMPSHVQGVSEEAILQCHWSYKSEEIFPESVLMADTSKQNFSIFPRECYVDMRKTCRSCKRPFIFFAAEQRHWFEVLQFYVDADCVHCPECRVQRMAAKRAFQRYSALTLLAKPTPDELQQLVDASLTLHAQGTLKSRDRLGQLKNAALRLIPDYPGTLALVEALRNKDALMPTDSKSD</sequence>